<proteinExistence type="predicted"/>
<dbReference type="EMBL" id="HACA01000316">
    <property type="protein sequence ID" value="CDW17677.1"/>
    <property type="molecule type" value="Transcribed_RNA"/>
</dbReference>
<protein>
    <submittedName>
        <fullName evidence="2">Uncharacterized protein</fullName>
    </submittedName>
</protein>
<dbReference type="AlphaFoldDB" id="A0A0K2SWC9"/>
<keyword evidence="1" id="KW-0812">Transmembrane</keyword>
<evidence type="ECO:0000313" key="2">
    <source>
        <dbReference type="EMBL" id="CDW17677.1"/>
    </source>
</evidence>
<sequence>MYYANYRHCCYRKSYNHFRSLTFLSVEFSVGVLTVIVLYIGQYKILFLVVVEDPEKKFHTWEFFLNSLK</sequence>
<organism evidence="2">
    <name type="scientific">Lepeophtheirus salmonis</name>
    <name type="common">Salmon louse</name>
    <name type="synonym">Caligus salmonis</name>
    <dbReference type="NCBI Taxonomy" id="72036"/>
    <lineage>
        <taxon>Eukaryota</taxon>
        <taxon>Metazoa</taxon>
        <taxon>Ecdysozoa</taxon>
        <taxon>Arthropoda</taxon>
        <taxon>Crustacea</taxon>
        <taxon>Multicrustacea</taxon>
        <taxon>Hexanauplia</taxon>
        <taxon>Copepoda</taxon>
        <taxon>Siphonostomatoida</taxon>
        <taxon>Caligidae</taxon>
        <taxon>Lepeophtheirus</taxon>
    </lineage>
</organism>
<evidence type="ECO:0000256" key="1">
    <source>
        <dbReference type="SAM" id="Phobius"/>
    </source>
</evidence>
<keyword evidence="1" id="KW-0472">Membrane</keyword>
<name>A0A0K2SWC9_LEPSM</name>
<keyword evidence="1" id="KW-1133">Transmembrane helix</keyword>
<accession>A0A0K2SWC9</accession>
<reference evidence="2" key="1">
    <citation type="submission" date="2014-05" db="EMBL/GenBank/DDBJ databases">
        <authorList>
            <person name="Chronopoulou M."/>
        </authorList>
    </citation>
    <scope>NUCLEOTIDE SEQUENCE</scope>
    <source>
        <tissue evidence="2">Whole organism</tissue>
    </source>
</reference>
<feature type="transmembrane region" description="Helical" evidence="1">
    <location>
        <begin position="21"/>
        <end position="41"/>
    </location>
</feature>